<dbReference type="RefSeq" id="WP_162639064.1">
    <property type="nucleotide sequence ID" value="NZ_CP048286.1"/>
</dbReference>
<proteinExistence type="predicted"/>
<organism evidence="1 2">
    <name type="scientific">Paenibacillus rhizovicinus</name>
    <dbReference type="NCBI Taxonomy" id="2704463"/>
    <lineage>
        <taxon>Bacteria</taxon>
        <taxon>Bacillati</taxon>
        <taxon>Bacillota</taxon>
        <taxon>Bacilli</taxon>
        <taxon>Bacillales</taxon>
        <taxon>Paenibacillaceae</taxon>
        <taxon>Paenibacillus</taxon>
    </lineage>
</organism>
<evidence type="ECO:0000313" key="2">
    <source>
        <dbReference type="Proteomes" id="UP000479114"/>
    </source>
</evidence>
<dbReference type="Proteomes" id="UP000479114">
    <property type="component" value="Chromosome"/>
</dbReference>
<reference evidence="1 2" key="1">
    <citation type="submission" date="2020-02" db="EMBL/GenBank/DDBJ databases">
        <title>Paenibacillus sp. nov., isolated from rhizosphere soil of tomato.</title>
        <authorList>
            <person name="Weon H.-Y."/>
            <person name="Lee S.A."/>
        </authorList>
    </citation>
    <scope>NUCLEOTIDE SEQUENCE [LARGE SCALE GENOMIC DNA]</scope>
    <source>
        <strain evidence="1 2">14171R-81</strain>
    </source>
</reference>
<name>A0A6C0NVW0_9BACL</name>
<accession>A0A6C0NVW0</accession>
<dbReference type="EMBL" id="CP048286">
    <property type="protein sequence ID" value="QHW30335.1"/>
    <property type="molecule type" value="Genomic_DNA"/>
</dbReference>
<gene>
    <name evidence="1" type="ORF">GZH47_05405</name>
</gene>
<evidence type="ECO:0000313" key="1">
    <source>
        <dbReference type="EMBL" id="QHW30335.1"/>
    </source>
</evidence>
<sequence length="66" mass="7678">MAEGFKLIETIPEDRKYWFLRTQGGLFYDEFASEGFVAINWDEIKNPMRLLTMKKEDASLDTGLLS</sequence>
<dbReference type="AlphaFoldDB" id="A0A6C0NVW0"/>
<dbReference type="KEGG" id="prz:GZH47_05405"/>
<keyword evidence="2" id="KW-1185">Reference proteome</keyword>
<protein>
    <submittedName>
        <fullName evidence="1">Uncharacterized protein</fullName>
    </submittedName>
</protein>